<dbReference type="SUPFAM" id="SSF55729">
    <property type="entry name" value="Acyl-CoA N-acyltransferases (Nat)"/>
    <property type="match status" value="1"/>
</dbReference>
<dbReference type="EMBL" id="JAJAQI010000023">
    <property type="protein sequence ID" value="MCB4823202.1"/>
    <property type="molecule type" value="Genomic_DNA"/>
</dbReference>
<keyword evidence="3" id="KW-1185">Reference proteome</keyword>
<protein>
    <submittedName>
        <fullName evidence="2">GNAT family N-acetyltransferase</fullName>
    </submittedName>
</protein>
<feature type="domain" description="N-acetyltransferase" evidence="1">
    <location>
        <begin position="1"/>
        <end position="143"/>
    </location>
</feature>
<dbReference type="InterPro" id="IPR016181">
    <property type="entry name" value="Acyl_CoA_acyltransferase"/>
</dbReference>
<dbReference type="GO" id="GO:0016747">
    <property type="term" value="F:acyltransferase activity, transferring groups other than amino-acyl groups"/>
    <property type="evidence" value="ECO:0007669"/>
    <property type="project" value="InterPro"/>
</dbReference>
<dbReference type="RefSeq" id="WP_226609618.1">
    <property type="nucleotide sequence ID" value="NZ_JAJAQI010000023.1"/>
</dbReference>
<dbReference type="PROSITE" id="PS51186">
    <property type="entry name" value="GNAT"/>
    <property type="match status" value="1"/>
</dbReference>
<dbReference type="Pfam" id="PF00583">
    <property type="entry name" value="Acetyltransf_1"/>
    <property type="match status" value="1"/>
</dbReference>
<sequence>MELPPGLTLSIEDKPDAADIDVLPEGLEAFNEQHWPGHQPWEEFGVFLREEGRIVAGLFGEAYAGWLFIRYFWIEDRFRRHGLGAGIIAAAEQRAREAGCHSAYVDTFSFQAPEFYRRQGYEEFGRLPYPPKGERVWLRKRLTGDAP</sequence>
<organism evidence="2 3">
    <name type="scientific">Roseicella aerolata</name>
    <dbReference type="NCBI Taxonomy" id="2883479"/>
    <lineage>
        <taxon>Bacteria</taxon>
        <taxon>Pseudomonadati</taxon>
        <taxon>Pseudomonadota</taxon>
        <taxon>Alphaproteobacteria</taxon>
        <taxon>Acetobacterales</taxon>
        <taxon>Roseomonadaceae</taxon>
        <taxon>Roseicella</taxon>
    </lineage>
</organism>
<evidence type="ECO:0000313" key="3">
    <source>
        <dbReference type="Proteomes" id="UP001139311"/>
    </source>
</evidence>
<evidence type="ECO:0000259" key="1">
    <source>
        <dbReference type="PROSITE" id="PS51186"/>
    </source>
</evidence>
<dbReference type="InterPro" id="IPR000182">
    <property type="entry name" value="GNAT_dom"/>
</dbReference>
<proteinExistence type="predicted"/>
<name>A0A9X1IF03_9PROT</name>
<dbReference type="Gene3D" id="3.40.630.30">
    <property type="match status" value="1"/>
</dbReference>
<gene>
    <name evidence="2" type="ORF">LHA35_15820</name>
</gene>
<reference evidence="2" key="1">
    <citation type="submission" date="2021-10" db="EMBL/GenBank/DDBJ databases">
        <title>Roseicella aerolatum sp. nov., isolated from aerosols of e-waste dismantling site.</title>
        <authorList>
            <person name="Qin T."/>
        </authorList>
    </citation>
    <scope>NUCLEOTIDE SEQUENCE</scope>
    <source>
        <strain evidence="2">GB24</strain>
    </source>
</reference>
<comment type="caution">
    <text evidence="2">The sequence shown here is derived from an EMBL/GenBank/DDBJ whole genome shotgun (WGS) entry which is preliminary data.</text>
</comment>
<accession>A0A9X1IF03</accession>
<dbReference type="Proteomes" id="UP001139311">
    <property type="component" value="Unassembled WGS sequence"/>
</dbReference>
<evidence type="ECO:0000313" key="2">
    <source>
        <dbReference type="EMBL" id="MCB4823202.1"/>
    </source>
</evidence>
<dbReference type="AlphaFoldDB" id="A0A9X1IF03"/>